<gene>
    <name evidence="2" type="ORF">GQ607_012398</name>
</gene>
<comment type="caution">
    <text evidence="2">The sequence shown here is derived from an EMBL/GenBank/DDBJ whole genome shotgun (WGS) entry which is preliminary data.</text>
</comment>
<evidence type="ECO:0000313" key="2">
    <source>
        <dbReference type="EMBL" id="KAF0320302.1"/>
    </source>
</evidence>
<sequence length="141" mass="15082">MITDSLSNAFETERLLICAFYSSERQTNFIYKHIEADPVISALAQPWMLRPQTQWHVEGVAEGLTKAVLSGTLYLHAAPAAAAKSGNPTDGKDDSGNKNGNQPIPIGVLVVGWKALRNGTRPITGSRQKGDQLGSGLGIPI</sequence>
<keyword evidence="3" id="KW-1185">Reference proteome</keyword>
<dbReference type="EMBL" id="WOWK01000084">
    <property type="protein sequence ID" value="KAF0320302.1"/>
    <property type="molecule type" value="Genomic_DNA"/>
</dbReference>
<organism evidence="2 3">
    <name type="scientific">Colletotrichum asianum</name>
    <dbReference type="NCBI Taxonomy" id="702518"/>
    <lineage>
        <taxon>Eukaryota</taxon>
        <taxon>Fungi</taxon>
        <taxon>Dikarya</taxon>
        <taxon>Ascomycota</taxon>
        <taxon>Pezizomycotina</taxon>
        <taxon>Sordariomycetes</taxon>
        <taxon>Hypocreomycetidae</taxon>
        <taxon>Glomerellales</taxon>
        <taxon>Glomerellaceae</taxon>
        <taxon>Colletotrichum</taxon>
        <taxon>Colletotrichum gloeosporioides species complex</taxon>
    </lineage>
</organism>
<dbReference type="Proteomes" id="UP000434172">
    <property type="component" value="Unassembled WGS sequence"/>
</dbReference>
<feature type="region of interest" description="Disordered" evidence="1">
    <location>
        <begin position="81"/>
        <end position="103"/>
    </location>
</feature>
<protein>
    <submittedName>
        <fullName evidence="2">GNAT family</fullName>
    </submittedName>
</protein>
<dbReference type="OrthoDB" id="64477at2759"/>
<evidence type="ECO:0000256" key="1">
    <source>
        <dbReference type="SAM" id="MobiDB-lite"/>
    </source>
</evidence>
<dbReference type="AlphaFoldDB" id="A0A8H3ZLT3"/>
<feature type="region of interest" description="Disordered" evidence="1">
    <location>
        <begin position="120"/>
        <end position="141"/>
    </location>
</feature>
<name>A0A8H3ZLT3_9PEZI</name>
<evidence type="ECO:0000313" key="3">
    <source>
        <dbReference type="Proteomes" id="UP000434172"/>
    </source>
</evidence>
<proteinExistence type="predicted"/>
<reference evidence="2 3" key="1">
    <citation type="submission" date="2019-12" db="EMBL/GenBank/DDBJ databases">
        <title>A genome sequence resource for the geographically widespread anthracnose pathogen Colletotrichum asianum.</title>
        <authorList>
            <person name="Meng Y."/>
        </authorList>
    </citation>
    <scope>NUCLEOTIDE SEQUENCE [LARGE SCALE GENOMIC DNA]</scope>
    <source>
        <strain evidence="2 3">ICMP 18580</strain>
    </source>
</reference>
<accession>A0A8H3ZLT3</accession>